<keyword evidence="1" id="KW-1133">Transmembrane helix</keyword>
<keyword evidence="1" id="KW-0812">Transmembrane</keyword>
<dbReference type="Proteomes" id="UP000193411">
    <property type="component" value="Unassembled WGS sequence"/>
</dbReference>
<dbReference type="EMBL" id="MCFL01000015">
    <property type="protein sequence ID" value="ORZ36840.1"/>
    <property type="molecule type" value="Genomic_DNA"/>
</dbReference>
<evidence type="ECO:0000313" key="3">
    <source>
        <dbReference type="Proteomes" id="UP000193411"/>
    </source>
</evidence>
<sequence>MLDRCLQDSRMHAHLRTRAGCIQPLIHSADNGRTAGSDVMCSLSLSRLLPTVVSSVSRDPQPPGHFSFSFAVLSLISVLILPLSVLVVCTNTDPLPSVSLIAQRDYPYLDHPPFDL</sequence>
<organism evidence="2 3">
    <name type="scientific">Catenaria anguillulae PL171</name>
    <dbReference type="NCBI Taxonomy" id="765915"/>
    <lineage>
        <taxon>Eukaryota</taxon>
        <taxon>Fungi</taxon>
        <taxon>Fungi incertae sedis</taxon>
        <taxon>Blastocladiomycota</taxon>
        <taxon>Blastocladiomycetes</taxon>
        <taxon>Blastocladiales</taxon>
        <taxon>Catenariaceae</taxon>
        <taxon>Catenaria</taxon>
    </lineage>
</organism>
<name>A0A1Y2HQI8_9FUNG</name>
<feature type="transmembrane region" description="Helical" evidence="1">
    <location>
        <begin position="66"/>
        <end position="89"/>
    </location>
</feature>
<dbReference type="AlphaFoldDB" id="A0A1Y2HQI8"/>
<protein>
    <submittedName>
        <fullName evidence="2">Uncharacterized protein</fullName>
    </submittedName>
</protein>
<keyword evidence="1" id="KW-0472">Membrane</keyword>
<keyword evidence="3" id="KW-1185">Reference proteome</keyword>
<accession>A0A1Y2HQI8</accession>
<reference evidence="2 3" key="1">
    <citation type="submission" date="2016-07" db="EMBL/GenBank/DDBJ databases">
        <title>Pervasive Adenine N6-methylation of Active Genes in Fungi.</title>
        <authorList>
            <consortium name="DOE Joint Genome Institute"/>
            <person name="Mondo S.J."/>
            <person name="Dannebaum R.O."/>
            <person name="Kuo R.C."/>
            <person name="Labutti K."/>
            <person name="Haridas S."/>
            <person name="Kuo A."/>
            <person name="Salamov A."/>
            <person name="Ahrendt S.R."/>
            <person name="Lipzen A."/>
            <person name="Sullivan W."/>
            <person name="Andreopoulos W.B."/>
            <person name="Clum A."/>
            <person name="Lindquist E."/>
            <person name="Daum C."/>
            <person name="Ramamoorthy G.K."/>
            <person name="Gryganskyi A."/>
            <person name="Culley D."/>
            <person name="Magnuson J.K."/>
            <person name="James T.Y."/>
            <person name="O'Malley M.A."/>
            <person name="Stajich J.E."/>
            <person name="Spatafora J.W."/>
            <person name="Visel A."/>
            <person name="Grigoriev I.V."/>
        </authorList>
    </citation>
    <scope>NUCLEOTIDE SEQUENCE [LARGE SCALE GENOMIC DNA]</scope>
    <source>
        <strain evidence="2 3">PL171</strain>
    </source>
</reference>
<proteinExistence type="predicted"/>
<gene>
    <name evidence="2" type="ORF">BCR44DRAFT_1431860</name>
</gene>
<evidence type="ECO:0000256" key="1">
    <source>
        <dbReference type="SAM" id="Phobius"/>
    </source>
</evidence>
<comment type="caution">
    <text evidence="2">The sequence shown here is derived from an EMBL/GenBank/DDBJ whole genome shotgun (WGS) entry which is preliminary data.</text>
</comment>
<evidence type="ECO:0000313" key="2">
    <source>
        <dbReference type="EMBL" id="ORZ36840.1"/>
    </source>
</evidence>